<feature type="compositionally biased region" description="Basic residues" evidence="1">
    <location>
        <begin position="33"/>
        <end position="43"/>
    </location>
</feature>
<proteinExistence type="predicted"/>
<evidence type="ECO:0000313" key="2">
    <source>
        <dbReference type="EMBL" id="KAK0571739.1"/>
    </source>
</evidence>
<feature type="region of interest" description="Disordered" evidence="1">
    <location>
        <begin position="1"/>
        <end position="50"/>
    </location>
</feature>
<dbReference type="EMBL" id="JAUESC010000388">
    <property type="protein sequence ID" value="KAK0571739.1"/>
    <property type="molecule type" value="Genomic_DNA"/>
</dbReference>
<evidence type="ECO:0000256" key="1">
    <source>
        <dbReference type="SAM" id="MobiDB-lite"/>
    </source>
</evidence>
<name>A0AA39RDQ9_ACESA</name>
<sequence length="392" mass="43796">MKSLDSLREKAKSLKDDQERSKPKETTSPPSPKQKKNCKKRVKKTSDASPKAVNVWEEYPEFVPLDYQPSTDVLRHITGHELLYPYDAVKSVFNLLRKEFCKEGASDKSEEAKEFEEQPLASNLRSNVNEGERDSYGPWMQVSYGKSNRSHLGHNPVGRKSWNQGNGGKQGLDVRQGSGSSNAEIVKNGTAEKNKKGVEIGKILMKVTSHQKNDKLAATNVARSRFTILNENLEEENSLENRQKKGSSSSVLTKISNRGLATKKLLNPIANKYLIDPATVKSNFSKNSKENGKEVWAKKYGKGTKKNSMQPTSAQPISMEQDIEDSEVLQSLHKKMVEVRVVEDQLPTVIEHHSPTEMITTDSGQQLVVVSDVSIFEVVASKLKEAMEVVLE</sequence>
<feature type="region of interest" description="Disordered" evidence="1">
    <location>
        <begin position="298"/>
        <end position="320"/>
    </location>
</feature>
<organism evidence="2 3">
    <name type="scientific">Acer saccharum</name>
    <name type="common">Sugar maple</name>
    <dbReference type="NCBI Taxonomy" id="4024"/>
    <lineage>
        <taxon>Eukaryota</taxon>
        <taxon>Viridiplantae</taxon>
        <taxon>Streptophyta</taxon>
        <taxon>Embryophyta</taxon>
        <taxon>Tracheophyta</taxon>
        <taxon>Spermatophyta</taxon>
        <taxon>Magnoliopsida</taxon>
        <taxon>eudicotyledons</taxon>
        <taxon>Gunneridae</taxon>
        <taxon>Pentapetalae</taxon>
        <taxon>rosids</taxon>
        <taxon>malvids</taxon>
        <taxon>Sapindales</taxon>
        <taxon>Sapindaceae</taxon>
        <taxon>Hippocastanoideae</taxon>
        <taxon>Acereae</taxon>
        <taxon>Acer</taxon>
    </lineage>
</organism>
<feature type="region of interest" description="Disordered" evidence="1">
    <location>
        <begin position="158"/>
        <end position="182"/>
    </location>
</feature>
<comment type="caution">
    <text evidence="2">The sequence shown here is derived from an EMBL/GenBank/DDBJ whole genome shotgun (WGS) entry which is preliminary data.</text>
</comment>
<feature type="compositionally biased region" description="Basic and acidic residues" evidence="1">
    <location>
        <begin position="1"/>
        <end position="25"/>
    </location>
</feature>
<accession>A0AA39RDQ9</accession>
<gene>
    <name evidence="2" type="ORF">LWI29_020839</name>
</gene>
<feature type="compositionally biased region" description="Polar residues" evidence="1">
    <location>
        <begin position="306"/>
        <end position="318"/>
    </location>
</feature>
<reference evidence="2" key="1">
    <citation type="journal article" date="2022" name="Plant J.">
        <title>Strategies of tolerance reflected in two North American maple genomes.</title>
        <authorList>
            <person name="McEvoy S.L."/>
            <person name="Sezen U.U."/>
            <person name="Trouern-Trend A."/>
            <person name="McMahon S.M."/>
            <person name="Schaberg P.G."/>
            <person name="Yang J."/>
            <person name="Wegrzyn J.L."/>
            <person name="Swenson N.G."/>
        </authorList>
    </citation>
    <scope>NUCLEOTIDE SEQUENCE</scope>
    <source>
        <strain evidence="2">NS2018</strain>
    </source>
</reference>
<reference evidence="2" key="2">
    <citation type="submission" date="2023-06" db="EMBL/GenBank/DDBJ databases">
        <authorList>
            <person name="Swenson N.G."/>
            <person name="Wegrzyn J.L."/>
            <person name="Mcevoy S.L."/>
        </authorList>
    </citation>
    <scope>NUCLEOTIDE SEQUENCE</scope>
    <source>
        <strain evidence="2">NS2018</strain>
        <tissue evidence="2">Leaf</tissue>
    </source>
</reference>
<protein>
    <submittedName>
        <fullName evidence="2">Uncharacterized protein</fullName>
    </submittedName>
</protein>
<keyword evidence="3" id="KW-1185">Reference proteome</keyword>
<dbReference type="AlphaFoldDB" id="A0AA39RDQ9"/>
<evidence type="ECO:0000313" key="3">
    <source>
        <dbReference type="Proteomes" id="UP001168877"/>
    </source>
</evidence>
<dbReference type="Proteomes" id="UP001168877">
    <property type="component" value="Unassembled WGS sequence"/>
</dbReference>